<gene>
    <name evidence="2" type="ORF">QYS62_010500</name>
</gene>
<reference evidence="2 3" key="1">
    <citation type="submission" date="2024-04" db="EMBL/GenBank/DDBJ databases">
        <title>Complete genome sequence of Fusarium acuminatum.</title>
        <authorList>
            <person name="Lan B."/>
        </authorList>
    </citation>
    <scope>NUCLEOTIDE SEQUENCE [LARGE SCALE GENOMIC DNA]</scope>
    <source>
        <strain evidence="2">1A</strain>
    </source>
</reference>
<protein>
    <submittedName>
        <fullName evidence="2">Uncharacterized protein</fullName>
    </submittedName>
</protein>
<organism evidence="2 3">
    <name type="scientific">Fusarium acuminatum</name>
    <dbReference type="NCBI Taxonomy" id="5515"/>
    <lineage>
        <taxon>Eukaryota</taxon>
        <taxon>Fungi</taxon>
        <taxon>Dikarya</taxon>
        <taxon>Ascomycota</taxon>
        <taxon>Pezizomycotina</taxon>
        <taxon>Sordariomycetes</taxon>
        <taxon>Hypocreomycetidae</taxon>
        <taxon>Hypocreales</taxon>
        <taxon>Nectriaceae</taxon>
        <taxon>Fusarium</taxon>
        <taxon>Fusarium tricinctum species complex</taxon>
    </lineage>
</organism>
<feature type="region of interest" description="Disordered" evidence="1">
    <location>
        <begin position="93"/>
        <end position="135"/>
    </location>
</feature>
<evidence type="ECO:0000313" key="3">
    <source>
        <dbReference type="Proteomes" id="UP001489902"/>
    </source>
</evidence>
<dbReference type="EMBL" id="CP151265">
    <property type="protein sequence ID" value="WZH49302.1"/>
    <property type="molecule type" value="Genomic_DNA"/>
</dbReference>
<keyword evidence="3" id="KW-1185">Reference proteome</keyword>
<dbReference type="Proteomes" id="UP001489902">
    <property type="component" value="Chromosome 6"/>
</dbReference>
<evidence type="ECO:0000313" key="2">
    <source>
        <dbReference type="EMBL" id="WZH49302.1"/>
    </source>
</evidence>
<sequence length="135" mass="14864">MSSVQRPLNLSDRILGLRHAFERSGLGVILKGSPQAQTRPSDSVPPGNDSEHKLRRQAAGSNSYPPLLCPSHHRPLETLSMAISRIIDQNPCPCARGTGNLRSGHPSRGPFWREQQPDKSLWHSGCTGKQKSPER</sequence>
<name>A0ABZ2X866_9HYPO</name>
<evidence type="ECO:0000256" key="1">
    <source>
        <dbReference type="SAM" id="MobiDB-lite"/>
    </source>
</evidence>
<proteinExistence type="predicted"/>
<accession>A0ABZ2X866</accession>
<feature type="region of interest" description="Disordered" evidence="1">
    <location>
        <begin position="28"/>
        <end position="69"/>
    </location>
</feature>